<sequence>MDICCANLYRNLPGSQDWEGSFYERLVEYGVWDDAEFWKLHSDLIHIAQAIDSDTIEREIALAVMRLYIKISSLISAHFRPNDIYSIEDLSELQISARKERLDLAVISVFSAEILGEERFDLRNPLL</sequence>
<accession>A0AAE4G659</accession>
<name>A0AAE4G659_9BURK</name>
<proteinExistence type="predicted"/>
<protein>
    <submittedName>
        <fullName evidence="1">Imm41 family immunity protein</fullName>
    </submittedName>
</protein>
<evidence type="ECO:0000313" key="1">
    <source>
        <dbReference type="EMBL" id="MDT0336527.1"/>
    </source>
</evidence>
<reference evidence="1" key="1">
    <citation type="submission" date="2023-02" db="EMBL/GenBank/DDBJ databases">
        <title>Description of Herbaspirillum huttiense subsp. nephrolepsisexaltata and Herbaspirillum huttiense subsp. lycopersicon.</title>
        <authorList>
            <person name="Poudel M."/>
            <person name="Sharma A."/>
            <person name="Goss E."/>
            <person name="Tapia J.H."/>
            <person name="Harmon C.M."/>
            <person name="Jones J.B."/>
        </authorList>
    </citation>
    <scope>NUCLEOTIDE SEQUENCE</scope>
    <source>
        <strain evidence="1">NC40101</strain>
    </source>
</reference>
<dbReference type="AlphaFoldDB" id="A0AAE4G659"/>
<dbReference type="Pfam" id="PF15592">
    <property type="entry name" value="Imm41"/>
    <property type="match status" value="1"/>
</dbReference>
<dbReference type="RefSeq" id="WP_310836606.1">
    <property type="nucleotide sequence ID" value="NZ_JAVLSM010000004.1"/>
</dbReference>
<dbReference type="InterPro" id="IPR028959">
    <property type="entry name" value="Imm41"/>
</dbReference>
<dbReference type="EMBL" id="JAVRAA010000003">
    <property type="protein sequence ID" value="MDT0336527.1"/>
    <property type="molecule type" value="Genomic_DNA"/>
</dbReference>
<gene>
    <name evidence="1" type="ORF">RJN63_06810</name>
</gene>
<organism evidence="1">
    <name type="scientific">Herbaspirillum huttiense subsp. nephrolepidis</name>
    <dbReference type="NCBI Taxonomy" id="3075126"/>
    <lineage>
        <taxon>Bacteria</taxon>
        <taxon>Pseudomonadati</taxon>
        <taxon>Pseudomonadota</taxon>
        <taxon>Betaproteobacteria</taxon>
        <taxon>Burkholderiales</taxon>
        <taxon>Oxalobacteraceae</taxon>
        <taxon>Herbaspirillum</taxon>
    </lineage>
</organism>
<comment type="caution">
    <text evidence="1">The sequence shown here is derived from an EMBL/GenBank/DDBJ whole genome shotgun (WGS) entry which is preliminary data.</text>
</comment>